<dbReference type="InterPro" id="IPR015168">
    <property type="entry name" value="SsuA/THI5"/>
</dbReference>
<protein>
    <submittedName>
        <fullName evidence="3">Sulfonate transport system substrate-binding protein</fullName>
    </submittedName>
</protein>
<dbReference type="Gene3D" id="3.40.190.10">
    <property type="entry name" value="Periplasmic binding protein-like II"/>
    <property type="match status" value="2"/>
</dbReference>
<sequence length="355" mass="38564">MSFRHLLLTLAGALTLATSAATLADTPPPLKVVRIATITFANNGKVGHTAESAVLENDGWLQAELKKRGIALEWVPVSPAAVGPQVNEGFANGRIDFAGYGDLPSIIANASGIQTRLIVPGGPGSNTYLVVPAGSSAKSIKDLKGKRIALHRGRPWEYPFSKLLAANGLTFNDVKIINLNPQAGAAALASGSVDAFFTLDDAYLLADKGVGKIIWDSKQSAPDWKMRAELWGRKAFIDQYPEITQLIATAHIRAAHWSAQETNRKAYYQLASASGTPLSVIEREYAGDITPWKDRFSPLYDSFLQDHYRDEVAYARNAGVIHADLDYRSLFDTRFVDAALKDPALAGFWSPRRGQ</sequence>
<feature type="chain" id="PRO_5032691246" evidence="1">
    <location>
        <begin position="25"/>
        <end position="355"/>
    </location>
</feature>
<keyword evidence="1" id="KW-0732">Signal</keyword>
<reference evidence="3 4" key="1">
    <citation type="submission" date="2020-08" db="EMBL/GenBank/DDBJ databases">
        <title>Genomic Encyclopedia of Type Strains, Phase IV (KMG-IV): sequencing the most valuable type-strain genomes for metagenomic binning, comparative biology and taxonomic classification.</title>
        <authorList>
            <person name="Goeker M."/>
        </authorList>
    </citation>
    <scope>NUCLEOTIDE SEQUENCE [LARGE SCALE GENOMIC DNA]</scope>
    <source>
        <strain evidence="3 4">DSM 18233</strain>
    </source>
</reference>
<name>A0A840REB5_9NEIS</name>
<evidence type="ECO:0000259" key="2">
    <source>
        <dbReference type="Pfam" id="PF09084"/>
    </source>
</evidence>
<dbReference type="SUPFAM" id="SSF53850">
    <property type="entry name" value="Periplasmic binding protein-like II"/>
    <property type="match status" value="1"/>
</dbReference>
<evidence type="ECO:0000313" key="4">
    <source>
        <dbReference type="Proteomes" id="UP000543030"/>
    </source>
</evidence>
<keyword evidence="4" id="KW-1185">Reference proteome</keyword>
<comment type="caution">
    <text evidence="3">The sequence shown here is derived from an EMBL/GenBank/DDBJ whole genome shotgun (WGS) entry which is preliminary data.</text>
</comment>
<dbReference type="CDD" id="cd13555">
    <property type="entry name" value="PBP2_sulfate_ester_like"/>
    <property type="match status" value="1"/>
</dbReference>
<feature type="domain" description="SsuA/THI5-like" evidence="2">
    <location>
        <begin position="67"/>
        <end position="259"/>
    </location>
</feature>
<dbReference type="RefSeq" id="WP_184099055.1">
    <property type="nucleotide sequence ID" value="NZ_JACHHN010000002.1"/>
</dbReference>
<dbReference type="Pfam" id="PF09084">
    <property type="entry name" value="NMT1"/>
    <property type="match status" value="1"/>
</dbReference>
<dbReference type="PANTHER" id="PTHR30024">
    <property type="entry name" value="ALIPHATIC SULFONATES-BINDING PROTEIN-RELATED"/>
    <property type="match status" value="1"/>
</dbReference>
<proteinExistence type="predicted"/>
<accession>A0A840REB5</accession>
<dbReference type="AlphaFoldDB" id="A0A840REB5"/>
<dbReference type="EMBL" id="JACHHN010000002">
    <property type="protein sequence ID" value="MBB5190766.1"/>
    <property type="molecule type" value="Genomic_DNA"/>
</dbReference>
<dbReference type="Proteomes" id="UP000543030">
    <property type="component" value="Unassembled WGS sequence"/>
</dbReference>
<gene>
    <name evidence="3" type="ORF">HNQ50_001488</name>
</gene>
<dbReference type="PANTHER" id="PTHR30024:SF21">
    <property type="entry name" value="ABC TRANSPORTER SUBSTRATE-BINDING PROTEIN"/>
    <property type="match status" value="1"/>
</dbReference>
<feature type="signal peptide" evidence="1">
    <location>
        <begin position="1"/>
        <end position="24"/>
    </location>
</feature>
<organism evidence="3 4">
    <name type="scientific">Silvimonas terrae</name>
    <dbReference type="NCBI Taxonomy" id="300266"/>
    <lineage>
        <taxon>Bacteria</taxon>
        <taxon>Pseudomonadati</taxon>
        <taxon>Pseudomonadota</taxon>
        <taxon>Betaproteobacteria</taxon>
        <taxon>Neisseriales</taxon>
        <taxon>Chitinibacteraceae</taxon>
        <taxon>Silvimonas</taxon>
    </lineage>
</organism>
<evidence type="ECO:0000256" key="1">
    <source>
        <dbReference type="SAM" id="SignalP"/>
    </source>
</evidence>
<evidence type="ECO:0000313" key="3">
    <source>
        <dbReference type="EMBL" id="MBB5190766.1"/>
    </source>
</evidence>